<keyword evidence="11" id="KW-1185">Reference proteome</keyword>
<dbReference type="Proteomes" id="UP001642540">
    <property type="component" value="Unassembled WGS sequence"/>
</dbReference>
<evidence type="ECO:0000256" key="3">
    <source>
        <dbReference type="ARBA" id="ARBA00022737"/>
    </source>
</evidence>
<evidence type="ECO:0000256" key="8">
    <source>
        <dbReference type="SAM" id="MobiDB-lite"/>
    </source>
</evidence>
<feature type="domain" description="DM10" evidence="9">
    <location>
        <begin position="279"/>
        <end position="423"/>
    </location>
</feature>
<evidence type="ECO:0000256" key="1">
    <source>
        <dbReference type="ARBA" id="ARBA00004430"/>
    </source>
</evidence>
<dbReference type="InterPro" id="IPR040193">
    <property type="entry name" value="EFHC1/EFHC2/EFHB"/>
</dbReference>
<dbReference type="Pfam" id="PF06565">
    <property type="entry name" value="DM10_dom"/>
    <property type="match status" value="3"/>
</dbReference>
<dbReference type="InterPro" id="IPR011992">
    <property type="entry name" value="EF-hand-dom_pair"/>
</dbReference>
<proteinExistence type="predicted"/>
<dbReference type="EMBL" id="CAXLJM020000046">
    <property type="protein sequence ID" value="CAL8111408.1"/>
    <property type="molecule type" value="Genomic_DNA"/>
</dbReference>
<comment type="caution">
    <text evidence="10">The sequence shown here is derived from an EMBL/GenBank/DDBJ whole genome shotgun (WGS) entry which is preliminary data.</text>
</comment>
<keyword evidence="5" id="KW-0966">Cell projection</keyword>
<keyword evidence="2" id="KW-0963">Cytoplasm</keyword>
<comment type="subcellular location">
    <subcellularLocation>
        <location evidence="1">Cytoplasm</location>
        <location evidence="1">Cytoskeleton</location>
        <location evidence="1">Cilium axoneme</location>
    </subcellularLocation>
</comment>
<keyword evidence="4" id="KW-0206">Cytoskeleton</keyword>
<dbReference type="Gene3D" id="2.30.29.170">
    <property type="match status" value="3"/>
</dbReference>
<evidence type="ECO:0000313" key="11">
    <source>
        <dbReference type="Proteomes" id="UP001642540"/>
    </source>
</evidence>
<evidence type="ECO:0000313" key="10">
    <source>
        <dbReference type="EMBL" id="CAL8111408.1"/>
    </source>
</evidence>
<gene>
    <name evidence="10" type="ORF">ODALV1_LOCUS15010</name>
</gene>
<evidence type="ECO:0000256" key="6">
    <source>
        <dbReference type="ARBA" id="ARBA00035003"/>
    </source>
</evidence>
<feature type="domain" description="DM10" evidence="9">
    <location>
        <begin position="128"/>
        <end position="235"/>
    </location>
</feature>
<dbReference type="PROSITE" id="PS51336">
    <property type="entry name" value="DM10"/>
    <property type="match status" value="3"/>
</dbReference>
<dbReference type="PANTHER" id="PTHR12086:SF11">
    <property type="entry name" value="EF-HAND DOMAIN-CONTAINING FAMILY MEMBER C2"/>
    <property type="match status" value="1"/>
</dbReference>
<evidence type="ECO:0000259" key="9">
    <source>
        <dbReference type="PROSITE" id="PS51336"/>
    </source>
</evidence>
<protein>
    <recommendedName>
        <fullName evidence="7">EF-hand domain-containing family member C2</fullName>
    </recommendedName>
</protein>
<comment type="function">
    <text evidence="6">Microtubule inner protein (MIP) part of the dynein-decorated doublet microtubules (DMTs) in cilia axoneme, which is required for motile cilia beating.</text>
</comment>
<feature type="region of interest" description="Disordered" evidence="8">
    <location>
        <begin position="53"/>
        <end position="85"/>
    </location>
</feature>
<dbReference type="SUPFAM" id="SSF47473">
    <property type="entry name" value="EF-hand"/>
    <property type="match status" value="1"/>
</dbReference>
<organism evidence="10 11">
    <name type="scientific">Orchesella dallaii</name>
    <dbReference type="NCBI Taxonomy" id="48710"/>
    <lineage>
        <taxon>Eukaryota</taxon>
        <taxon>Metazoa</taxon>
        <taxon>Ecdysozoa</taxon>
        <taxon>Arthropoda</taxon>
        <taxon>Hexapoda</taxon>
        <taxon>Collembola</taxon>
        <taxon>Entomobryomorpha</taxon>
        <taxon>Entomobryoidea</taxon>
        <taxon>Orchesellidae</taxon>
        <taxon>Orchesellinae</taxon>
        <taxon>Orchesella</taxon>
    </lineage>
</organism>
<evidence type="ECO:0000256" key="7">
    <source>
        <dbReference type="ARBA" id="ARBA00039880"/>
    </source>
</evidence>
<reference evidence="10 11" key="1">
    <citation type="submission" date="2024-08" db="EMBL/GenBank/DDBJ databases">
        <authorList>
            <person name="Cucini C."/>
            <person name="Frati F."/>
        </authorList>
    </citation>
    <scope>NUCLEOTIDE SEQUENCE [LARGE SCALE GENOMIC DNA]</scope>
</reference>
<evidence type="ECO:0000256" key="2">
    <source>
        <dbReference type="ARBA" id="ARBA00022490"/>
    </source>
</evidence>
<name>A0ABP1QTX4_9HEXA</name>
<dbReference type="InterPro" id="IPR006602">
    <property type="entry name" value="DM10_dom"/>
</dbReference>
<feature type="domain" description="DM10" evidence="9">
    <location>
        <begin position="480"/>
        <end position="588"/>
    </location>
</feature>
<dbReference type="PANTHER" id="PTHR12086">
    <property type="entry name" value="EF-HAND DOMAIN C-TERMINAL CONTAINING PROTEIN"/>
    <property type="match status" value="1"/>
</dbReference>
<dbReference type="SMART" id="SM00676">
    <property type="entry name" value="DM10"/>
    <property type="match status" value="3"/>
</dbReference>
<evidence type="ECO:0000256" key="5">
    <source>
        <dbReference type="ARBA" id="ARBA00023273"/>
    </source>
</evidence>
<sequence>MNYQKTTGLGGNLDQALAKSLPLLPGYSFNLNVGADRFHRPAHWGFSKGIPVLNDRDDPRPKPGIGGRDPPPWAPCRTGPDHSVYPRGHGSNVPSWIAFNKQVITDCIVYPITNRTTRSQNTHILCCIVQVLVFEAYYQEPIPESAMESYRIHKCKIYFFLEDDTAQVIEPKVQNSGIPQGQIIRRHRIPLPSPCEDQFYTLEHFNVGCEVNLYGKMFYICGCDGFTRSFLNRLGISVPQNMEPPTDPASDKIKDKRSSLFPRKPHHAVDKRGPFLEHSGHVLRFWAYWDDRCKLYGDLRYFVIHYFLSDDTMEVREILRPNSGYEAYPLFARRGKVPKNCDKLVQLPGMNSPMTVLNVFGSIYASKNKKAHYMVDNLANQDSGIEFFKDSDLAIGAVLNIFGRAFIITDCDEFTRQYYRDKYNVQDFTPLSLNEPKRTYPKPVPPPYNGWGTEEDSLQSWKSVELKPLIKDYRHYAANEKDILRFEARFYKALQKVNQTRRFIIQYFMSDDTIQISEKEHLNSGLPKGKFLLRSQAKKPGHQIEIGEEASLWEYKDLFVGNILDINGFQFQLINADEFTLSYMEANKHLFPHANICLCLEKLREAMGPLQAEDVVKCFSENDTCLQGVLDMRNFRTLVMQIAKCGLSEHEILTLARAYAAKTEPPGTDFQTLQAIAQTELRRFNFDKTLLSRVEYTLRYHDPCRTGTVDRESLRATLKGAKMPLFRELLDYLVDKFPSPEDDLCNRVDYCQLLSYLNWESNPAPVTKPAANKCVMKWVEPKPPLKLFCVNYRSLLEDVCPNYRCALASVCCCCNENKPCPQHQKGRVEPENFCPDNSNQETILNECPPQEPITVVVPACKVTYTDGNAHKCAPGALKCNLGQDEQQSTIYDNACQQ</sequence>
<evidence type="ECO:0000256" key="4">
    <source>
        <dbReference type="ARBA" id="ARBA00023212"/>
    </source>
</evidence>
<keyword evidence="3" id="KW-0677">Repeat</keyword>
<accession>A0ABP1QTX4</accession>